<reference evidence="1" key="1">
    <citation type="submission" date="2014-11" db="EMBL/GenBank/DDBJ databases">
        <authorList>
            <person name="Amaro Gonzalez C."/>
        </authorList>
    </citation>
    <scope>NUCLEOTIDE SEQUENCE</scope>
</reference>
<reference evidence="1" key="2">
    <citation type="journal article" date="2015" name="Fish Shellfish Immunol.">
        <title>Early steps in the European eel (Anguilla anguilla)-Vibrio vulnificus interaction in the gills: Role of the RtxA13 toxin.</title>
        <authorList>
            <person name="Callol A."/>
            <person name="Pajuelo D."/>
            <person name="Ebbesson L."/>
            <person name="Teles M."/>
            <person name="MacKenzie S."/>
            <person name="Amaro C."/>
        </authorList>
    </citation>
    <scope>NUCLEOTIDE SEQUENCE</scope>
</reference>
<dbReference type="AlphaFoldDB" id="A0A0E9WPI9"/>
<protein>
    <submittedName>
        <fullName evidence="1">Uncharacterized protein</fullName>
    </submittedName>
</protein>
<organism evidence="1">
    <name type="scientific">Anguilla anguilla</name>
    <name type="common">European freshwater eel</name>
    <name type="synonym">Muraena anguilla</name>
    <dbReference type="NCBI Taxonomy" id="7936"/>
    <lineage>
        <taxon>Eukaryota</taxon>
        <taxon>Metazoa</taxon>
        <taxon>Chordata</taxon>
        <taxon>Craniata</taxon>
        <taxon>Vertebrata</taxon>
        <taxon>Euteleostomi</taxon>
        <taxon>Actinopterygii</taxon>
        <taxon>Neopterygii</taxon>
        <taxon>Teleostei</taxon>
        <taxon>Anguilliformes</taxon>
        <taxon>Anguillidae</taxon>
        <taxon>Anguilla</taxon>
    </lineage>
</organism>
<sequence length="63" mass="7257">MTCRSNKFHPKSSLGWEPLSLTWWANHVCCCAGQSVEGMVQMVSSVDILWPAQIFFVLFYFEL</sequence>
<accession>A0A0E9WPI9</accession>
<proteinExistence type="predicted"/>
<dbReference type="EMBL" id="GBXM01016253">
    <property type="protein sequence ID" value="JAH92324.1"/>
    <property type="molecule type" value="Transcribed_RNA"/>
</dbReference>
<evidence type="ECO:0000313" key="1">
    <source>
        <dbReference type="EMBL" id="JAH92324.1"/>
    </source>
</evidence>
<name>A0A0E9WPI9_ANGAN</name>